<organism evidence="1 2">
    <name type="scientific">Romanomermis culicivorax</name>
    <name type="common">Nematode worm</name>
    <dbReference type="NCBI Taxonomy" id="13658"/>
    <lineage>
        <taxon>Eukaryota</taxon>
        <taxon>Metazoa</taxon>
        <taxon>Ecdysozoa</taxon>
        <taxon>Nematoda</taxon>
        <taxon>Enoplea</taxon>
        <taxon>Dorylaimia</taxon>
        <taxon>Mermithida</taxon>
        <taxon>Mermithoidea</taxon>
        <taxon>Mermithidae</taxon>
        <taxon>Romanomermis</taxon>
    </lineage>
</organism>
<dbReference type="WBParaSite" id="nRc.2.0.1.t29875-RA">
    <property type="protein sequence ID" value="nRc.2.0.1.t29875-RA"/>
    <property type="gene ID" value="nRc.2.0.1.g29875"/>
</dbReference>
<accession>A0A915JU45</accession>
<dbReference type="Proteomes" id="UP000887565">
    <property type="component" value="Unplaced"/>
</dbReference>
<evidence type="ECO:0000313" key="2">
    <source>
        <dbReference type="WBParaSite" id="nRc.2.0.1.t29875-RA"/>
    </source>
</evidence>
<sequence length="89" mass="9832">MVEKLLQAFVDEINPQLFERIEVKNFETGDIQNADEEATFQIAALQSFVATLLSAVITYLSQTMLLLVVHTVNGQFGLSAKMPTTNGVE</sequence>
<protein>
    <submittedName>
        <fullName evidence="2">Uncharacterized protein</fullName>
    </submittedName>
</protein>
<keyword evidence="1" id="KW-1185">Reference proteome</keyword>
<proteinExistence type="predicted"/>
<name>A0A915JU45_ROMCU</name>
<reference evidence="2" key="1">
    <citation type="submission" date="2022-11" db="UniProtKB">
        <authorList>
            <consortium name="WormBaseParasite"/>
        </authorList>
    </citation>
    <scope>IDENTIFICATION</scope>
</reference>
<dbReference type="AlphaFoldDB" id="A0A915JU45"/>
<evidence type="ECO:0000313" key="1">
    <source>
        <dbReference type="Proteomes" id="UP000887565"/>
    </source>
</evidence>